<comment type="similarity">
    <text evidence="7">Belongs to the binding-protein-dependent transport system permease family.</text>
</comment>
<feature type="transmembrane region" description="Helical" evidence="7">
    <location>
        <begin position="12"/>
        <end position="37"/>
    </location>
</feature>
<dbReference type="InterPro" id="IPR000515">
    <property type="entry name" value="MetI-like"/>
</dbReference>
<feature type="transmembrane region" description="Helical" evidence="7">
    <location>
        <begin position="152"/>
        <end position="173"/>
    </location>
</feature>
<feature type="transmembrane region" description="Helical" evidence="7">
    <location>
        <begin position="205"/>
        <end position="224"/>
    </location>
</feature>
<accession>A0A949JXC7</accession>
<organism evidence="9 10">
    <name type="scientific">Diplocloster agilis</name>
    <dbReference type="NCBI Taxonomy" id="2850323"/>
    <lineage>
        <taxon>Bacteria</taxon>
        <taxon>Bacillati</taxon>
        <taxon>Bacillota</taxon>
        <taxon>Clostridia</taxon>
        <taxon>Lachnospirales</taxon>
        <taxon>Lachnospiraceae</taxon>
        <taxon>Diplocloster</taxon>
    </lineage>
</organism>
<protein>
    <submittedName>
        <fullName evidence="9">Sugar ABC transporter permease</fullName>
    </submittedName>
</protein>
<dbReference type="CDD" id="cd06261">
    <property type="entry name" value="TM_PBP2"/>
    <property type="match status" value="1"/>
</dbReference>
<dbReference type="EMBL" id="JAHQCW010000005">
    <property type="protein sequence ID" value="MBU9735819.1"/>
    <property type="molecule type" value="Genomic_DNA"/>
</dbReference>
<dbReference type="PANTHER" id="PTHR30193">
    <property type="entry name" value="ABC TRANSPORTER PERMEASE PROTEIN"/>
    <property type="match status" value="1"/>
</dbReference>
<feature type="transmembrane region" description="Helical" evidence="7">
    <location>
        <begin position="105"/>
        <end position="125"/>
    </location>
</feature>
<reference evidence="9" key="1">
    <citation type="submission" date="2021-06" db="EMBL/GenBank/DDBJ databases">
        <title>Description of novel taxa of the family Lachnospiraceae.</title>
        <authorList>
            <person name="Chaplin A.V."/>
            <person name="Sokolova S.R."/>
            <person name="Pikina A.P."/>
            <person name="Korzhanova M."/>
            <person name="Belova V."/>
            <person name="Korostin D."/>
            <person name="Efimov B.A."/>
        </authorList>
    </citation>
    <scope>NUCLEOTIDE SEQUENCE</scope>
    <source>
        <strain evidence="9">ASD5720</strain>
    </source>
</reference>
<dbReference type="GO" id="GO:0005886">
    <property type="term" value="C:plasma membrane"/>
    <property type="evidence" value="ECO:0007669"/>
    <property type="project" value="UniProtKB-SubCell"/>
</dbReference>
<evidence type="ECO:0000256" key="1">
    <source>
        <dbReference type="ARBA" id="ARBA00004651"/>
    </source>
</evidence>
<dbReference type="PROSITE" id="PS50928">
    <property type="entry name" value="ABC_TM1"/>
    <property type="match status" value="1"/>
</dbReference>
<evidence type="ECO:0000256" key="5">
    <source>
        <dbReference type="ARBA" id="ARBA00022989"/>
    </source>
</evidence>
<dbReference type="Gene3D" id="1.10.3720.10">
    <property type="entry name" value="MetI-like"/>
    <property type="match status" value="1"/>
</dbReference>
<keyword evidence="4 7" id="KW-0812">Transmembrane</keyword>
<evidence type="ECO:0000256" key="4">
    <source>
        <dbReference type="ARBA" id="ARBA00022692"/>
    </source>
</evidence>
<proteinExistence type="inferred from homology"/>
<dbReference type="GO" id="GO:0055085">
    <property type="term" value="P:transmembrane transport"/>
    <property type="evidence" value="ECO:0007669"/>
    <property type="project" value="InterPro"/>
</dbReference>
<dbReference type="Pfam" id="PF00528">
    <property type="entry name" value="BPD_transp_1"/>
    <property type="match status" value="1"/>
</dbReference>
<keyword evidence="2 7" id="KW-0813">Transport</keyword>
<keyword evidence="6 7" id="KW-0472">Membrane</keyword>
<dbReference type="PANTHER" id="PTHR30193:SF37">
    <property type="entry name" value="INNER MEMBRANE ABC TRANSPORTER PERMEASE PROTEIN YCJO"/>
    <property type="match status" value="1"/>
</dbReference>
<dbReference type="AlphaFoldDB" id="A0A949JXC7"/>
<keyword evidence="5 7" id="KW-1133">Transmembrane helix</keyword>
<keyword evidence="10" id="KW-1185">Reference proteome</keyword>
<keyword evidence="3" id="KW-1003">Cell membrane</keyword>
<evidence type="ECO:0000256" key="7">
    <source>
        <dbReference type="RuleBase" id="RU363032"/>
    </source>
</evidence>
<comment type="subcellular location">
    <subcellularLocation>
        <location evidence="1 7">Cell membrane</location>
        <topology evidence="1 7">Multi-pass membrane protein</topology>
    </subcellularLocation>
</comment>
<dbReference type="InterPro" id="IPR035906">
    <property type="entry name" value="MetI-like_sf"/>
</dbReference>
<dbReference type="RefSeq" id="WP_158344744.1">
    <property type="nucleotide sequence ID" value="NZ_JAHQCW010000005.1"/>
</dbReference>
<evidence type="ECO:0000259" key="8">
    <source>
        <dbReference type="PROSITE" id="PS50928"/>
    </source>
</evidence>
<comment type="caution">
    <text evidence="9">The sequence shown here is derived from an EMBL/GenBank/DDBJ whole genome shotgun (WGS) entry which is preliminary data.</text>
</comment>
<evidence type="ECO:0000313" key="10">
    <source>
        <dbReference type="Proteomes" id="UP000712157"/>
    </source>
</evidence>
<dbReference type="Proteomes" id="UP000712157">
    <property type="component" value="Unassembled WGS sequence"/>
</dbReference>
<gene>
    <name evidence="9" type="ORF">KTH89_04670</name>
</gene>
<sequence length="287" mass="32245">MKNWKTKLSDFLFLLPGSLIYLIFMVVPIVVCFYYSFTNWDGISPTYKFIGMKNFVNLMTDQAFWDSVKTTLILTAFNVIFVNVFGVLIAVWMDKKEKTYNLCKAVIFIPCVLSSVVVSFIWSYMTQGNGGVINEIIGFFGGGNVDFFASPFVTTLTVTMAISWAGLGFYVTVYDASLKTIPQDLYEAAQVDGASAFHKFFRITLPLLVPGLTISVIFSVINALRQYDFVKIMTPQTIETIAVNAVSRMTDYNMLGYSSAIVLVLFLFIGVVTAVQYLILKKMEVDY</sequence>
<feature type="transmembrane region" description="Helical" evidence="7">
    <location>
        <begin position="257"/>
        <end position="280"/>
    </location>
</feature>
<evidence type="ECO:0000256" key="6">
    <source>
        <dbReference type="ARBA" id="ARBA00023136"/>
    </source>
</evidence>
<evidence type="ECO:0000313" key="9">
    <source>
        <dbReference type="EMBL" id="MBU9735819.1"/>
    </source>
</evidence>
<dbReference type="SUPFAM" id="SSF161098">
    <property type="entry name" value="MetI-like"/>
    <property type="match status" value="1"/>
</dbReference>
<dbReference type="InterPro" id="IPR051393">
    <property type="entry name" value="ABC_transporter_permease"/>
</dbReference>
<feature type="domain" description="ABC transmembrane type-1" evidence="8">
    <location>
        <begin position="68"/>
        <end position="276"/>
    </location>
</feature>
<name>A0A949JXC7_9FIRM</name>
<evidence type="ECO:0000256" key="3">
    <source>
        <dbReference type="ARBA" id="ARBA00022475"/>
    </source>
</evidence>
<evidence type="ECO:0000256" key="2">
    <source>
        <dbReference type="ARBA" id="ARBA00022448"/>
    </source>
</evidence>
<feature type="transmembrane region" description="Helical" evidence="7">
    <location>
        <begin position="72"/>
        <end position="93"/>
    </location>
</feature>